<feature type="compositionally biased region" description="Basic and acidic residues" evidence="6">
    <location>
        <begin position="329"/>
        <end position="341"/>
    </location>
</feature>
<protein>
    <submittedName>
        <fullName evidence="9">Protein kinase domain-containing protein</fullName>
    </submittedName>
</protein>
<name>A0A914C1Q7_9BILA</name>
<evidence type="ECO:0000256" key="2">
    <source>
        <dbReference type="ARBA" id="ARBA00022679"/>
    </source>
</evidence>
<feature type="region of interest" description="Disordered" evidence="6">
    <location>
        <begin position="199"/>
        <end position="247"/>
    </location>
</feature>
<dbReference type="FunFam" id="1.10.510.10:FF:000624">
    <property type="entry name" value="Mitogen-activated protein kinase"/>
    <property type="match status" value="1"/>
</dbReference>
<feature type="compositionally biased region" description="Polar residues" evidence="6">
    <location>
        <begin position="225"/>
        <end position="247"/>
    </location>
</feature>
<dbReference type="GO" id="GO:0005524">
    <property type="term" value="F:ATP binding"/>
    <property type="evidence" value="ECO:0007669"/>
    <property type="project" value="UniProtKB-KW"/>
</dbReference>
<dbReference type="AlphaFoldDB" id="A0A914C1Q7"/>
<dbReference type="PANTHER" id="PTHR24055">
    <property type="entry name" value="MITOGEN-ACTIVATED PROTEIN KINASE"/>
    <property type="match status" value="1"/>
</dbReference>
<feature type="compositionally biased region" description="Polar residues" evidence="6">
    <location>
        <begin position="405"/>
        <end position="419"/>
    </location>
</feature>
<evidence type="ECO:0000313" key="8">
    <source>
        <dbReference type="Proteomes" id="UP000887540"/>
    </source>
</evidence>
<keyword evidence="3" id="KW-0547">Nucleotide-binding</keyword>
<feature type="compositionally biased region" description="Basic and acidic residues" evidence="6">
    <location>
        <begin position="366"/>
        <end position="375"/>
    </location>
</feature>
<feature type="region of interest" description="Disordered" evidence="6">
    <location>
        <begin position="365"/>
        <end position="384"/>
    </location>
</feature>
<keyword evidence="1" id="KW-0723">Serine/threonine-protein kinase</keyword>
<dbReference type="Gene3D" id="1.10.510.10">
    <property type="entry name" value="Transferase(Phosphotransferase) domain 1"/>
    <property type="match status" value="1"/>
</dbReference>
<proteinExistence type="predicted"/>
<evidence type="ECO:0000313" key="9">
    <source>
        <dbReference type="WBParaSite" id="ACRNAN_Path_1525.g5960.t1"/>
    </source>
</evidence>
<feature type="region of interest" description="Disordered" evidence="6">
    <location>
        <begin position="281"/>
        <end position="359"/>
    </location>
</feature>
<feature type="compositionally biased region" description="Polar residues" evidence="6">
    <location>
        <begin position="342"/>
        <end position="357"/>
    </location>
</feature>
<dbReference type="WBParaSite" id="ACRNAN_Path_1525.g5960.t1">
    <property type="protein sequence ID" value="ACRNAN_Path_1525.g5960.t1"/>
    <property type="gene ID" value="ACRNAN_Path_1525.g5960"/>
</dbReference>
<dbReference type="GO" id="GO:0004674">
    <property type="term" value="F:protein serine/threonine kinase activity"/>
    <property type="evidence" value="ECO:0007669"/>
    <property type="project" value="UniProtKB-KW"/>
</dbReference>
<keyword evidence="4" id="KW-0418">Kinase</keyword>
<accession>A0A914C1Q7</accession>
<dbReference type="InterPro" id="IPR000719">
    <property type="entry name" value="Prot_kinase_dom"/>
</dbReference>
<feature type="region of interest" description="Disordered" evidence="6">
    <location>
        <begin position="468"/>
        <end position="487"/>
    </location>
</feature>
<dbReference type="Gene3D" id="3.30.200.20">
    <property type="entry name" value="Phosphorylase Kinase, domain 1"/>
    <property type="match status" value="1"/>
</dbReference>
<dbReference type="SUPFAM" id="SSF56112">
    <property type="entry name" value="Protein kinase-like (PK-like)"/>
    <property type="match status" value="1"/>
</dbReference>
<organism evidence="8 9">
    <name type="scientific">Acrobeloides nanus</name>
    <dbReference type="NCBI Taxonomy" id="290746"/>
    <lineage>
        <taxon>Eukaryota</taxon>
        <taxon>Metazoa</taxon>
        <taxon>Ecdysozoa</taxon>
        <taxon>Nematoda</taxon>
        <taxon>Chromadorea</taxon>
        <taxon>Rhabditida</taxon>
        <taxon>Tylenchina</taxon>
        <taxon>Cephalobomorpha</taxon>
        <taxon>Cephaloboidea</taxon>
        <taxon>Cephalobidae</taxon>
        <taxon>Acrobeloides</taxon>
    </lineage>
</organism>
<feature type="region of interest" description="Disordered" evidence="6">
    <location>
        <begin position="394"/>
        <end position="448"/>
    </location>
</feature>
<keyword evidence="2" id="KW-0808">Transferase</keyword>
<dbReference type="InterPro" id="IPR050117">
    <property type="entry name" value="MAPK"/>
</dbReference>
<dbReference type="PROSITE" id="PS50011">
    <property type="entry name" value="PROTEIN_KINASE_DOM"/>
    <property type="match status" value="1"/>
</dbReference>
<evidence type="ECO:0000256" key="1">
    <source>
        <dbReference type="ARBA" id="ARBA00022527"/>
    </source>
</evidence>
<evidence type="ECO:0000256" key="6">
    <source>
        <dbReference type="SAM" id="MobiDB-lite"/>
    </source>
</evidence>
<sequence>MPELTEYVATRWYRSPEILLAAKRYTKGVDMWSLGCILGEMLLGRALFPGSSTINQIERIMNTISKPSKADIESIGSHYAESVLEKMPQRPKKPLDAILPGNNLQAVDLVSRLLLFAPHKRLNVDQCLIHPYVLQFHNPAEEPSLNYDVTLPLPDHIQLSINEYRDKLYDMITSKKTHIRRIQHEKPLRQNHSSYGYNSEFAQNPANLIPQPPRAISEHARRPSSHQYSSLQQPVNGTVGGKNQRTQDQASMNHSISNGHITAYTNGDSYMKSYEEVTIERVRRGSSGTLDGSDPKRRGSQGSVGSGHKEDSKMVTCGYYNQKPGAKRSSLEKDDHARVNESKQGMNGTGTRSQVFGSNKAIRNGHSYESKKQPSIEKTAPIAQAECSDTDFDTARSTARRQTAHQRPQANVVTDSYVKQSRERAQSADARNPQAQRIEDSRTNGYIAKTKKELRRSHDKLGFFAALRPTSKSQQNKHFPSLSAVLG</sequence>
<evidence type="ECO:0000256" key="3">
    <source>
        <dbReference type="ARBA" id="ARBA00022741"/>
    </source>
</evidence>
<evidence type="ECO:0000256" key="5">
    <source>
        <dbReference type="ARBA" id="ARBA00022840"/>
    </source>
</evidence>
<dbReference type="Pfam" id="PF00069">
    <property type="entry name" value="Pkinase"/>
    <property type="match status" value="1"/>
</dbReference>
<evidence type="ECO:0000259" key="7">
    <source>
        <dbReference type="PROSITE" id="PS50011"/>
    </source>
</evidence>
<evidence type="ECO:0000256" key="4">
    <source>
        <dbReference type="ARBA" id="ARBA00022777"/>
    </source>
</evidence>
<keyword evidence="8" id="KW-1185">Reference proteome</keyword>
<dbReference type="InterPro" id="IPR011009">
    <property type="entry name" value="Kinase-like_dom_sf"/>
</dbReference>
<reference evidence="9" key="1">
    <citation type="submission" date="2022-11" db="UniProtKB">
        <authorList>
            <consortium name="WormBaseParasite"/>
        </authorList>
    </citation>
    <scope>IDENTIFICATION</scope>
</reference>
<dbReference type="SMART" id="SM00220">
    <property type="entry name" value="S_TKc"/>
    <property type="match status" value="1"/>
</dbReference>
<dbReference type="Proteomes" id="UP000887540">
    <property type="component" value="Unplaced"/>
</dbReference>
<feature type="domain" description="Protein kinase" evidence="7">
    <location>
        <begin position="1"/>
        <end position="133"/>
    </location>
</feature>
<keyword evidence="5" id="KW-0067">ATP-binding</keyword>